<comment type="caution">
    <text evidence="5">The sequence shown here is derived from an EMBL/GenBank/DDBJ whole genome shotgun (WGS) entry which is preliminary data.</text>
</comment>
<dbReference type="InterPro" id="IPR036291">
    <property type="entry name" value="NAD(P)-bd_dom_sf"/>
</dbReference>
<evidence type="ECO:0000256" key="2">
    <source>
        <dbReference type="ARBA" id="ARBA00023002"/>
    </source>
</evidence>
<organism evidence="5 6">
    <name type="scientific">Asticcacaulis currens</name>
    <dbReference type="NCBI Taxonomy" id="2984210"/>
    <lineage>
        <taxon>Bacteria</taxon>
        <taxon>Pseudomonadati</taxon>
        <taxon>Pseudomonadota</taxon>
        <taxon>Alphaproteobacteria</taxon>
        <taxon>Caulobacterales</taxon>
        <taxon>Caulobacteraceae</taxon>
        <taxon>Asticcacaulis</taxon>
    </lineage>
</organism>
<evidence type="ECO:0000256" key="3">
    <source>
        <dbReference type="RuleBase" id="RU000363"/>
    </source>
</evidence>
<protein>
    <submittedName>
        <fullName evidence="5">SDR family NAD(P)-dependent oxidoreductase</fullName>
    </submittedName>
</protein>
<accession>A0ABT5IEI2</accession>
<sequence>MPFENKSVLITGGCGGLGALLTRALLDGGARVTVIDRAQTGPEGTTYLRGDLSTPTGIDNIVDVIDRAKWDILINLAGIQHFGPVEAQSSAHLYASYMVNVVAPARLIQAVLPGMKARRSGQIVNVGSIFGSINFAHFATYSSAKAGLRGLSQALRREVTGTGIKVTYVAPRAVKTALNTEKVMAFARLTHMNMDDPKKIAARLLRAIRDEEKDVYLGFPESLFVRINGIFPGLVDGSLAANDLKARTLFS</sequence>
<gene>
    <name evidence="5" type="ORF">PQU94_08645</name>
</gene>
<dbReference type="InterPro" id="IPR020904">
    <property type="entry name" value="Sc_DH/Rdtase_CS"/>
</dbReference>
<dbReference type="PROSITE" id="PS00061">
    <property type="entry name" value="ADH_SHORT"/>
    <property type="match status" value="1"/>
</dbReference>
<keyword evidence="2" id="KW-0560">Oxidoreductase</keyword>
<dbReference type="RefSeq" id="WP_272741060.1">
    <property type="nucleotide sequence ID" value="NZ_JAQQKW010000004.1"/>
</dbReference>
<dbReference type="InterPro" id="IPR057326">
    <property type="entry name" value="KR_dom"/>
</dbReference>
<evidence type="ECO:0000256" key="1">
    <source>
        <dbReference type="ARBA" id="ARBA00006484"/>
    </source>
</evidence>
<dbReference type="Pfam" id="PF00106">
    <property type="entry name" value="adh_short"/>
    <property type="match status" value="1"/>
</dbReference>
<dbReference type="InterPro" id="IPR002347">
    <property type="entry name" value="SDR_fam"/>
</dbReference>
<evidence type="ECO:0000313" key="6">
    <source>
        <dbReference type="Proteomes" id="UP001216595"/>
    </source>
</evidence>
<dbReference type="SUPFAM" id="SSF51735">
    <property type="entry name" value="NAD(P)-binding Rossmann-fold domains"/>
    <property type="match status" value="1"/>
</dbReference>
<dbReference type="SMART" id="SM00822">
    <property type="entry name" value="PKS_KR"/>
    <property type="match status" value="1"/>
</dbReference>
<comment type="similarity">
    <text evidence="1 3">Belongs to the short-chain dehydrogenases/reductases (SDR) family.</text>
</comment>
<proteinExistence type="inferred from homology"/>
<dbReference type="Proteomes" id="UP001216595">
    <property type="component" value="Unassembled WGS sequence"/>
</dbReference>
<reference evidence="5 6" key="1">
    <citation type="submission" date="2023-01" db="EMBL/GenBank/DDBJ databases">
        <title>Novel species of the genus Asticcacaulis isolated from rivers.</title>
        <authorList>
            <person name="Lu H."/>
        </authorList>
    </citation>
    <scope>NUCLEOTIDE SEQUENCE [LARGE SCALE GENOMIC DNA]</scope>
    <source>
        <strain evidence="5 6">DXS10W</strain>
    </source>
</reference>
<dbReference type="PANTHER" id="PTHR44196:SF1">
    <property type="entry name" value="DEHYDROGENASE_REDUCTASE SDR FAMILY MEMBER 7B"/>
    <property type="match status" value="1"/>
</dbReference>
<evidence type="ECO:0000313" key="5">
    <source>
        <dbReference type="EMBL" id="MDC7694348.1"/>
    </source>
</evidence>
<dbReference type="PRINTS" id="PR00081">
    <property type="entry name" value="GDHRDH"/>
</dbReference>
<dbReference type="EMBL" id="JAQQKW010000004">
    <property type="protein sequence ID" value="MDC7694348.1"/>
    <property type="molecule type" value="Genomic_DNA"/>
</dbReference>
<dbReference type="PRINTS" id="PR00080">
    <property type="entry name" value="SDRFAMILY"/>
</dbReference>
<dbReference type="PANTHER" id="PTHR44196">
    <property type="entry name" value="DEHYDROGENASE/REDUCTASE SDR FAMILY MEMBER 7B"/>
    <property type="match status" value="1"/>
</dbReference>
<name>A0ABT5IEI2_9CAUL</name>
<keyword evidence="6" id="KW-1185">Reference proteome</keyword>
<feature type="domain" description="Ketoreductase" evidence="4">
    <location>
        <begin position="6"/>
        <end position="172"/>
    </location>
</feature>
<dbReference type="Gene3D" id="3.40.50.720">
    <property type="entry name" value="NAD(P)-binding Rossmann-like Domain"/>
    <property type="match status" value="1"/>
</dbReference>
<evidence type="ECO:0000259" key="4">
    <source>
        <dbReference type="SMART" id="SM00822"/>
    </source>
</evidence>